<comment type="subunit">
    <text evidence="7">Homodimer.</text>
</comment>
<dbReference type="PROSITE" id="PS00573">
    <property type="entry name" value="PYRIDINE_REDOX_2"/>
    <property type="match status" value="1"/>
</dbReference>
<comment type="caution">
    <text evidence="10">The sequence shown here is derived from an EMBL/GenBank/DDBJ whole genome shotgun (WGS) entry which is preliminary data.</text>
</comment>
<dbReference type="PANTHER" id="PTHR48105">
    <property type="entry name" value="THIOREDOXIN REDUCTASE 1-RELATED-RELATED"/>
    <property type="match status" value="1"/>
</dbReference>
<keyword evidence="2 7" id="KW-0285">Flavoprotein</keyword>
<dbReference type="SUPFAM" id="SSF51905">
    <property type="entry name" value="FAD/NAD(P)-binding domain"/>
    <property type="match status" value="1"/>
</dbReference>
<evidence type="ECO:0000256" key="5">
    <source>
        <dbReference type="ARBA" id="ARBA00023157"/>
    </source>
</evidence>
<dbReference type="InterPro" id="IPR036188">
    <property type="entry name" value="FAD/NAD-bd_sf"/>
</dbReference>
<dbReference type="Gene3D" id="3.50.50.60">
    <property type="entry name" value="FAD/NAD(P)-binding domain"/>
    <property type="match status" value="2"/>
</dbReference>
<dbReference type="Proteomes" id="UP000324159">
    <property type="component" value="Unassembled WGS sequence"/>
</dbReference>
<dbReference type="EC" id="1.8.1.9" evidence="7"/>
<keyword evidence="11" id="KW-1185">Reference proteome</keyword>
<evidence type="ECO:0000259" key="9">
    <source>
        <dbReference type="Pfam" id="PF07992"/>
    </source>
</evidence>
<dbReference type="InterPro" id="IPR023753">
    <property type="entry name" value="FAD/NAD-binding_dom"/>
</dbReference>
<comment type="cofactor">
    <cofactor evidence="8">
        <name>FAD</name>
        <dbReference type="ChEBI" id="CHEBI:57692"/>
    </cofactor>
    <text evidence="8">Binds 1 FAD per subunit.</text>
</comment>
<evidence type="ECO:0000313" key="10">
    <source>
        <dbReference type="EMBL" id="TYO98492.1"/>
    </source>
</evidence>
<evidence type="ECO:0000256" key="1">
    <source>
        <dbReference type="ARBA" id="ARBA00009333"/>
    </source>
</evidence>
<keyword evidence="3 7" id="KW-0274">FAD</keyword>
<dbReference type="NCBIfam" id="TIGR01292">
    <property type="entry name" value="TRX_reduct"/>
    <property type="match status" value="1"/>
</dbReference>
<dbReference type="GO" id="GO:0005737">
    <property type="term" value="C:cytoplasm"/>
    <property type="evidence" value="ECO:0007669"/>
    <property type="project" value="InterPro"/>
</dbReference>
<sequence length="312" mass="33598">MAISEHCRTIVLGSGPAGLTAAIYAARAQLEPLVITGQQPGGQLTGTTEIENFPGFPEGIDGNELMDRMRRQAERFGACFFDGSASPVELDRHPFRIHFEDRSATCDSLIVATGATPRQLGLPGEVELYGRGVSVCATCDGFFYRGKRVVVVGGGDTAMEDAVFLTRFAEKVTVVHRRDSLRASPPMQKRALDNPKIDFIWNCTVRRILTDAGGVTGIRIKNLQTDEETELACDGLFVAIGHDPNTGLFRDQLELTPDGFIVTTDGCQTSVPGVFAAGDVQDAHFRQAITAAGTGCQAAMQAERFLESLKGN</sequence>
<dbReference type="InterPro" id="IPR050097">
    <property type="entry name" value="Ferredoxin-NADP_redctase_2"/>
</dbReference>
<protein>
    <recommendedName>
        <fullName evidence="7">Thioredoxin reductase</fullName>
        <ecNumber evidence="7">1.8.1.9</ecNumber>
    </recommendedName>
</protein>
<gene>
    <name evidence="10" type="ORF">EDC39_10692</name>
</gene>
<keyword evidence="8" id="KW-0521">NADP</keyword>
<evidence type="ECO:0000256" key="8">
    <source>
        <dbReference type="RuleBase" id="RU003881"/>
    </source>
</evidence>
<keyword evidence="6 7" id="KW-0676">Redox-active center</keyword>
<evidence type="ECO:0000256" key="7">
    <source>
        <dbReference type="RuleBase" id="RU003880"/>
    </source>
</evidence>
<dbReference type="GO" id="GO:0004791">
    <property type="term" value="F:thioredoxin-disulfide reductase (NADPH) activity"/>
    <property type="evidence" value="ECO:0007669"/>
    <property type="project" value="UniProtKB-UniRule"/>
</dbReference>
<dbReference type="GO" id="GO:0019430">
    <property type="term" value="P:removal of superoxide radicals"/>
    <property type="evidence" value="ECO:0007669"/>
    <property type="project" value="UniProtKB-UniRule"/>
</dbReference>
<organism evidence="10 11">
    <name type="scientific">Geothermobacter ehrlichii</name>
    <dbReference type="NCBI Taxonomy" id="213224"/>
    <lineage>
        <taxon>Bacteria</taxon>
        <taxon>Pseudomonadati</taxon>
        <taxon>Thermodesulfobacteriota</taxon>
        <taxon>Desulfuromonadia</taxon>
        <taxon>Desulfuromonadales</taxon>
        <taxon>Geothermobacteraceae</taxon>
        <taxon>Geothermobacter</taxon>
    </lineage>
</organism>
<dbReference type="InterPro" id="IPR005982">
    <property type="entry name" value="Thioredox_Rdtase"/>
</dbReference>
<reference evidence="10 11" key="1">
    <citation type="submission" date="2019-07" db="EMBL/GenBank/DDBJ databases">
        <title>Genomic Encyclopedia of Type Strains, Phase IV (KMG-IV): sequencing the most valuable type-strain genomes for metagenomic binning, comparative biology and taxonomic classification.</title>
        <authorList>
            <person name="Goeker M."/>
        </authorList>
    </citation>
    <scope>NUCLEOTIDE SEQUENCE [LARGE SCALE GENOMIC DNA]</scope>
    <source>
        <strain evidence="10 11">SS015</strain>
    </source>
</reference>
<evidence type="ECO:0000313" key="11">
    <source>
        <dbReference type="Proteomes" id="UP000324159"/>
    </source>
</evidence>
<evidence type="ECO:0000256" key="6">
    <source>
        <dbReference type="ARBA" id="ARBA00023284"/>
    </source>
</evidence>
<dbReference type="PRINTS" id="PR00368">
    <property type="entry name" value="FADPNR"/>
</dbReference>
<evidence type="ECO:0000256" key="4">
    <source>
        <dbReference type="ARBA" id="ARBA00023002"/>
    </source>
</evidence>
<keyword evidence="5" id="KW-1015">Disulfide bond</keyword>
<evidence type="ECO:0000256" key="2">
    <source>
        <dbReference type="ARBA" id="ARBA00022630"/>
    </source>
</evidence>
<evidence type="ECO:0000256" key="3">
    <source>
        <dbReference type="ARBA" id="ARBA00022827"/>
    </source>
</evidence>
<keyword evidence="4 7" id="KW-0560">Oxidoreductase</keyword>
<comment type="similarity">
    <text evidence="1 7">Belongs to the class-II pyridine nucleotide-disulfide oxidoreductase family.</text>
</comment>
<dbReference type="EMBL" id="VNIB01000006">
    <property type="protein sequence ID" value="TYO98492.1"/>
    <property type="molecule type" value="Genomic_DNA"/>
</dbReference>
<dbReference type="RefSeq" id="WP_148895864.1">
    <property type="nucleotide sequence ID" value="NZ_VNIB01000006.1"/>
</dbReference>
<dbReference type="OrthoDB" id="9806179at2"/>
<name>A0A5D3WI37_9BACT</name>
<proteinExistence type="inferred from homology"/>
<dbReference type="AlphaFoldDB" id="A0A5D3WI37"/>
<dbReference type="Pfam" id="PF07992">
    <property type="entry name" value="Pyr_redox_2"/>
    <property type="match status" value="1"/>
</dbReference>
<dbReference type="PRINTS" id="PR00469">
    <property type="entry name" value="PNDRDTASEII"/>
</dbReference>
<feature type="domain" description="FAD/NAD(P)-binding" evidence="9">
    <location>
        <begin position="9"/>
        <end position="295"/>
    </location>
</feature>
<accession>A0A5D3WI37</accession>
<dbReference type="InterPro" id="IPR008255">
    <property type="entry name" value="Pyr_nucl-diS_OxRdtase_2_AS"/>
</dbReference>
<comment type="catalytic activity">
    <reaction evidence="7">
        <text>[thioredoxin]-dithiol + NADP(+) = [thioredoxin]-disulfide + NADPH + H(+)</text>
        <dbReference type="Rhea" id="RHEA:20345"/>
        <dbReference type="Rhea" id="RHEA-COMP:10698"/>
        <dbReference type="Rhea" id="RHEA-COMP:10700"/>
        <dbReference type="ChEBI" id="CHEBI:15378"/>
        <dbReference type="ChEBI" id="CHEBI:29950"/>
        <dbReference type="ChEBI" id="CHEBI:50058"/>
        <dbReference type="ChEBI" id="CHEBI:57783"/>
        <dbReference type="ChEBI" id="CHEBI:58349"/>
        <dbReference type="EC" id="1.8.1.9"/>
    </reaction>
</comment>